<accession>A0A5C4J9N4</accession>
<keyword evidence="3" id="KW-1185">Reference proteome</keyword>
<dbReference type="Proteomes" id="UP000309174">
    <property type="component" value="Unassembled WGS sequence"/>
</dbReference>
<keyword evidence="1" id="KW-0812">Transmembrane</keyword>
<organism evidence="2 3">
    <name type="scientific">Actinomadura soli</name>
    <dbReference type="NCBI Taxonomy" id="2508997"/>
    <lineage>
        <taxon>Bacteria</taxon>
        <taxon>Bacillati</taxon>
        <taxon>Actinomycetota</taxon>
        <taxon>Actinomycetes</taxon>
        <taxon>Streptosporangiales</taxon>
        <taxon>Thermomonosporaceae</taxon>
        <taxon>Actinomadura</taxon>
    </lineage>
</organism>
<dbReference type="AlphaFoldDB" id="A0A5C4J9N4"/>
<proteinExistence type="predicted"/>
<reference evidence="2 3" key="1">
    <citation type="submission" date="2019-05" db="EMBL/GenBank/DDBJ databases">
        <title>Draft genome sequence of Actinomadura sp. 14C53.</title>
        <authorList>
            <person name="Saricaoglu S."/>
            <person name="Isik K."/>
        </authorList>
    </citation>
    <scope>NUCLEOTIDE SEQUENCE [LARGE SCALE GENOMIC DNA]</scope>
    <source>
        <strain evidence="2 3">14C53</strain>
    </source>
</reference>
<evidence type="ECO:0000313" key="2">
    <source>
        <dbReference type="EMBL" id="TMQ98308.1"/>
    </source>
</evidence>
<evidence type="ECO:0000256" key="1">
    <source>
        <dbReference type="SAM" id="Phobius"/>
    </source>
</evidence>
<evidence type="ECO:0000313" key="3">
    <source>
        <dbReference type="Proteomes" id="UP000309174"/>
    </source>
</evidence>
<keyword evidence="1" id="KW-0472">Membrane</keyword>
<dbReference type="OrthoDB" id="3460681at2"/>
<sequence>MTTGLFTAPSLRLNTSNLYEIQDGDSGIVLAQLAEVARVRAPRGSFLSADRVQTPRLTLAVNAPDGTTLLYFDRAEHLNLSPVAPQTAFVATDGRVLARVEFDSHSAFQGGGRTLGTTEQGFTLTPAARLLDANNQPLGDLVYEQPPDLSRPTLPNGLDARTIRWVATDGTVLAQRRDGVLHLDNRVTGVWRPIIICSYLAVVYEFHLPFGERQASETTPELYPGYAGLHSAYDEFQRNFMDQYRPPVRTPLGVGIQRDQIDRLLKIFGPIVGVIAIIILIARFFV</sequence>
<dbReference type="EMBL" id="VCKW01000094">
    <property type="protein sequence ID" value="TMQ98308.1"/>
    <property type="molecule type" value="Genomic_DNA"/>
</dbReference>
<protein>
    <submittedName>
        <fullName evidence="2">Uncharacterized protein</fullName>
    </submittedName>
</protein>
<keyword evidence="1" id="KW-1133">Transmembrane helix</keyword>
<gene>
    <name evidence="2" type="ORF">ETD83_19315</name>
</gene>
<comment type="caution">
    <text evidence="2">The sequence shown here is derived from an EMBL/GenBank/DDBJ whole genome shotgun (WGS) entry which is preliminary data.</text>
</comment>
<feature type="transmembrane region" description="Helical" evidence="1">
    <location>
        <begin position="267"/>
        <end position="285"/>
    </location>
</feature>
<dbReference type="RefSeq" id="WP_138646536.1">
    <property type="nucleotide sequence ID" value="NZ_VCKW01000094.1"/>
</dbReference>
<name>A0A5C4J9N4_9ACTN</name>